<feature type="transmembrane region" description="Helical" evidence="7">
    <location>
        <begin position="98"/>
        <end position="119"/>
    </location>
</feature>
<evidence type="ECO:0000256" key="4">
    <source>
        <dbReference type="ARBA" id="ARBA00022679"/>
    </source>
</evidence>
<evidence type="ECO:0000313" key="9">
    <source>
        <dbReference type="EMBL" id="GGL25591.1"/>
    </source>
</evidence>
<dbReference type="Proteomes" id="UP000628840">
    <property type="component" value="Unassembled WGS sequence"/>
</dbReference>
<dbReference type="SMART" id="SM00388">
    <property type="entry name" value="HisKA"/>
    <property type="match status" value="1"/>
</dbReference>
<dbReference type="InterPro" id="IPR036097">
    <property type="entry name" value="HisK_dim/P_sf"/>
</dbReference>
<keyword evidence="4" id="KW-0808">Transferase</keyword>
<evidence type="ECO:0000313" key="10">
    <source>
        <dbReference type="Proteomes" id="UP000628840"/>
    </source>
</evidence>
<dbReference type="PRINTS" id="PR00344">
    <property type="entry name" value="BCTRLSENSOR"/>
</dbReference>
<dbReference type="EMBL" id="BMPF01000001">
    <property type="protein sequence ID" value="GGL25591.1"/>
    <property type="molecule type" value="Genomic_DNA"/>
</dbReference>
<gene>
    <name evidence="9" type="ORF">GCM10009037_06500</name>
</gene>
<dbReference type="GO" id="GO:0000155">
    <property type="term" value="F:phosphorelay sensor kinase activity"/>
    <property type="evidence" value="ECO:0007669"/>
    <property type="project" value="InterPro"/>
</dbReference>
<dbReference type="InterPro" id="IPR003594">
    <property type="entry name" value="HATPase_dom"/>
</dbReference>
<evidence type="ECO:0000256" key="7">
    <source>
        <dbReference type="SAM" id="Phobius"/>
    </source>
</evidence>
<dbReference type="SUPFAM" id="SSF47384">
    <property type="entry name" value="Homodimeric domain of signal transducing histidine kinase"/>
    <property type="match status" value="1"/>
</dbReference>
<dbReference type="PANTHER" id="PTHR43711">
    <property type="entry name" value="TWO-COMPONENT HISTIDINE KINASE"/>
    <property type="match status" value="1"/>
</dbReference>
<evidence type="ECO:0000256" key="6">
    <source>
        <dbReference type="ARBA" id="ARBA00023012"/>
    </source>
</evidence>
<feature type="transmembrane region" description="Helical" evidence="7">
    <location>
        <begin position="36"/>
        <end position="60"/>
    </location>
</feature>
<comment type="caution">
    <text evidence="9">The sequence shown here is derived from an EMBL/GenBank/DDBJ whole genome shotgun (WGS) entry which is preliminary data.</text>
</comment>
<feature type="domain" description="Histidine kinase" evidence="8">
    <location>
        <begin position="156"/>
        <end position="367"/>
    </location>
</feature>
<dbReference type="PROSITE" id="PS50109">
    <property type="entry name" value="HIS_KIN"/>
    <property type="match status" value="1"/>
</dbReference>
<dbReference type="InterPro" id="IPR005467">
    <property type="entry name" value="His_kinase_dom"/>
</dbReference>
<evidence type="ECO:0000256" key="3">
    <source>
        <dbReference type="ARBA" id="ARBA00022553"/>
    </source>
</evidence>
<dbReference type="PANTHER" id="PTHR43711:SF1">
    <property type="entry name" value="HISTIDINE KINASE 1"/>
    <property type="match status" value="1"/>
</dbReference>
<dbReference type="Gene3D" id="1.10.287.130">
    <property type="match status" value="1"/>
</dbReference>
<dbReference type="Gene3D" id="3.30.565.10">
    <property type="entry name" value="Histidine kinase-like ATPase, C-terminal domain"/>
    <property type="match status" value="1"/>
</dbReference>
<name>A0A830EZL8_9EURY</name>
<dbReference type="SUPFAM" id="SSF55874">
    <property type="entry name" value="ATPase domain of HSP90 chaperone/DNA topoisomerase II/histidine kinase"/>
    <property type="match status" value="1"/>
</dbReference>
<dbReference type="CDD" id="cd00082">
    <property type="entry name" value="HisKA"/>
    <property type="match status" value="1"/>
</dbReference>
<dbReference type="InterPro" id="IPR050736">
    <property type="entry name" value="Sensor_HK_Regulatory"/>
</dbReference>
<sequence>MSNRGVPYALSGVGVLLCAVMLCGFAYFLSRGTLDAVALVTHASSLPFAALLAYGGYWLSHGDVSPARHRRVALWVAAGVGFFVALFAVIAFTTQSDWVARVVILGWAASTGGGTGFLIGAFEARAVERAVAAERVRVRNEELRRQNERLDDLASVISHDLRNPLTVARGYVDLLREDGDADDERLAAVQRSLDRMDRIVGETLTLARSGRVIDDPEPVDLGEYARHCWANVSTGSATLTVDTSAVIVADPGRLEHLLENLFRNAVEHGSTGSPSHTPENAVEHGGSDVHVRVGTLDGGFYVADDGRGIPEADRDDVFEPGYTTTEGGNGFGLAIVEQIVDAHGWEIRLAEADGGGARFEITGVETRPTLGTAVAETDVTLAGAG</sequence>
<dbReference type="SMART" id="SM00387">
    <property type="entry name" value="HATPase_c"/>
    <property type="match status" value="1"/>
</dbReference>
<dbReference type="AlphaFoldDB" id="A0A830EZL8"/>
<keyword evidence="5" id="KW-0418">Kinase</keyword>
<proteinExistence type="predicted"/>
<evidence type="ECO:0000259" key="8">
    <source>
        <dbReference type="PROSITE" id="PS50109"/>
    </source>
</evidence>
<dbReference type="InterPro" id="IPR004358">
    <property type="entry name" value="Sig_transdc_His_kin-like_C"/>
</dbReference>
<dbReference type="InterPro" id="IPR003661">
    <property type="entry name" value="HisK_dim/P_dom"/>
</dbReference>
<dbReference type="InterPro" id="IPR036890">
    <property type="entry name" value="HATPase_C_sf"/>
</dbReference>
<evidence type="ECO:0000256" key="5">
    <source>
        <dbReference type="ARBA" id="ARBA00022777"/>
    </source>
</evidence>
<comment type="catalytic activity">
    <reaction evidence="1">
        <text>ATP + protein L-histidine = ADP + protein N-phospho-L-histidine.</text>
        <dbReference type="EC" id="2.7.13.3"/>
    </reaction>
</comment>
<keyword evidence="7" id="KW-1133">Transmembrane helix</keyword>
<evidence type="ECO:0000256" key="1">
    <source>
        <dbReference type="ARBA" id="ARBA00000085"/>
    </source>
</evidence>
<dbReference type="CDD" id="cd00075">
    <property type="entry name" value="HATPase"/>
    <property type="match status" value="1"/>
</dbReference>
<dbReference type="Pfam" id="PF02518">
    <property type="entry name" value="HATPase_c"/>
    <property type="match status" value="1"/>
</dbReference>
<feature type="transmembrane region" description="Helical" evidence="7">
    <location>
        <begin position="7"/>
        <end position="30"/>
    </location>
</feature>
<keyword evidence="7" id="KW-0812">Transmembrane</keyword>
<dbReference type="RefSeq" id="WP_229870887.1">
    <property type="nucleotide sequence ID" value="NZ_BMPF01000001.1"/>
</dbReference>
<accession>A0A830EZL8</accession>
<dbReference type="Pfam" id="PF00512">
    <property type="entry name" value="HisKA"/>
    <property type="match status" value="1"/>
</dbReference>
<keyword evidence="10" id="KW-1185">Reference proteome</keyword>
<feature type="transmembrane region" description="Helical" evidence="7">
    <location>
        <begin position="72"/>
        <end position="92"/>
    </location>
</feature>
<dbReference type="EC" id="2.7.13.3" evidence="2"/>
<keyword evidence="7" id="KW-0472">Membrane</keyword>
<keyword evidence="6" id="KW-0902">Two-component regulatory system</keyword>
<evidence type="ECO:0000256" key="2">
    <source>
        <dbReference type="ARBA" id="ARBA00012438"/>
    </source>
</evidence>
<organism evidence="9 10">
    <name type="scientific">Halarchaeum grantii</name>
    <dbReference type="NCBI Taxonomy" id="1193105"/>
    <lineage>
        <taxon>Archaea</taxon>
        <taxon>Methanobacteriati</taxon>
        <taxon>Methanobacteriota</taxon>
        <taxon>Stenosarchaea group</taxon>
        <taxon>Halobacteria</taxon>
        <taxon>Halobacteriales</taxon>
        <taxon>Halobacteriaceae</taxon>
    </lineage>
</organism>
<protein>
    <recommendedName>
        <fullName evidence="2">histidine kinase</fullName>
        <ecNumber evidence="2">2.7.13.3</ecNumber>
    </recommendedName>
</protein>
<reference evidence="9 10" key="1">
    <citation type="journal article" date="2019" name="Int. J. Syst. Evol. Microbiol.">
        <title>The Global Catalogue of Microorganisms (GCM) 10K type strain sequencing project: providing services to taxonomists for standard genome sequencing and annotation.</title>
        <authorList>
            <consortium name="The Broad Institute Genomics Platform"/>
            <consortium name="The Broad Institute Genome Sequencing Center for Infectious Disease"/>
            <person name="Wu L."/>
            <person name="Ma J."/>
        </authorList>
    </citation>
    <scope>NUCLEOTIDE SEQUENCE [LARGE SCALE GENOMIC DNA]</scope>
    <source>
        <strain evidence="9 10">JCM 19585</strain>
    </source>
</reference>
<keyword evidence="3" id="KW-0597">Phosphoprotein</keyword>